<dbReference type="Proteomes" id="UP000617634">
    <property type="component" value="Unassembled WGS sequence"/>
</dbReference>
<dbReference type="GO" id="GO:0016817">
    <property type="term" value="F:hydrolase activity, acting on acid anhydrides"/>
    <property type="evidence" value="ECO:0007669"/>
    <property type="project" value="InterPro"/>
</dbReference>
<feature type="region of interest" description="Disordered" evidence="1">
    <location>
        <begin position="328"/>
        <end position="364"/>
    </location>
</feature>
<dbReference type="AlphaFoldDB" id="A0A931MLM1"/>
<evidence type="ECO:0000313" key="4">
    <source>
        <dbReference type="Proteomes" id="UP000617634"/>
    </source>
</evidence>
<accession>A0A931MLM1</accession>
<dbReference type="Pfam" id="PF05272">
    <property type="entry name" value="VapE-like_dom"/>
    <property type="match status" value="1"/>
</dbReference>
<dbReference type="SUPFAM" id="SSF52540">
    <property type="entry name" value="P-loop containing nucleoside triphosphate hydrolases"/>
    <property type="match status" value="1"/>
</dbReference>
<dbReference type="Pfam" id="PF08707">
    <property type="entry name" value="PriCT_2"/>
    <property type="match status" value="1"/>
</dbReference>
<dbReference type="RefSeq" id="WP_197163263.1">
    <property type="nucleotide sequence ID" value="NZ_JADZGI010000001.1"/>
</dbReference>
<reference evidence="3" key="1">
    <citation type="submission" date="2020-11" db="EMBL/GenBank/DDBJ databases">
        <title>Novosphingobium aureum sp. nov., a marine bacterium isolated from sediment of a salt flat.</title>
        <authorList>
            <person name="Yoo Y."/>
            <person name="Kim J.-J."/>
        </authorList>
    </citation>
    <scope>NUCLEOTIDE SEQUENCE</scope>
    <source>
        <strain evidence="3">YJ-S2-02</strain>
    </source>
</reference>
<feature type="domain" description="DNA primase/polymerase bifunctional N-terminal" evidence="2">
    <location>
        <begin position="13"/>
        <end position="203"/>
    </location>
</feature>
<gene>
    <name evidence="3" type="ORF">I5E68_09685</name>
</gene>
<dbReference type="InterPro" id="IPR015330">
    <property type="entry name" value="DNA_primase/pol_bifunc_N"/>
</dbReference>
<sequence length="868" mass="98202">MSDNFDNRVKAAVAHLRPAGFALHWLRARDKAPVLKEWSEKPVLSVDALLASHQPRYNLGVRLGKPSQLGCGGYLHVLDLDIRLPDLAEEAWDAFETLFPDVDPDDFPMVQSGSGGESRHLYFVSPRPFYSRKLAVSEGKHKRFDKRQGRDVWSYDWEIELFGTGKQVVVPPSIHPISREPYVWLNEPDFDSFEPIPSIPGAIIDALKIAETSTYEFETREPLSFKSGQMERELDALPIDRLDDYHDWVTLGQALHHQFGGSERGFELWLEHSRRSDKFDGDMRAMKRKWRGFGKNRRKPVTMATIRAWFQEARLEQYVSDFEDLDDFQEGDKAPETPGKPASKGDFRESDDGFDDLDEPADDFDDLVTAAPTRAKAEDDDDLSAFDLTEEETAAQEKRKATLAWMSLLATTKDGDGFATNLHNVELIVRNDDRLVGLPALNEFTQETVQRSAPGAKPKKRENAAKPTRQLGGRIWEVEDPLNGSIWSSARDYAIRSILEAPQTQGGYGIKVTDRDLKAATVLAAWDNSFHPVREYLSGLEWDGEARVDTLFIDYLGVEDNAYTRSVARLLMVAGVARVYEPGCKWDYAVILEGAQGKGKSTFIRYLGKHWFSELEGDFHNGKELVEKMQGSWLLEMPELSGFNRADVRSIKAFISRQVDKVRLAYEARAMEFPRQCVLIGSTNDREYLKDDTGGRRFLPIECNVDAIDNRRLKRNVDQLWAEAYAIYTAMRAEETDGDLPLYLTDELAAAEAARLQEMRRVESADDALVGKIAAWLDRPIATGGFDDEDEGGIRNVTCLIELWEGMGNDARSYEQTKAQAFGRAMARVPGWRSTGKSHNFPAPYGRQRYYERIGSPGRLQPIGKPET</sequence>
<dbReference type="InterPro" id="IPR007936">
    <property type="entry name" value="VapE-like_dom"/>
</dbReference>
<comment type="caution">
    <text evidence="3">The sequence shown here is derived from an EMBL/GenBank/DDBJ whole genome shotgun (WGS) entry which is preliminary data.</text>
</comment>
<dbReference type="EMBL" id="JADZGI010000001">
    <property type="protein sequence ID" value="MBH0113216.1"/>
    <property type="molecule type" value="Genomic_DNA"/>
</dbReference>
<organism evidence="3 4">
    <name type="scientific">Novosphingobium aureum</name>
    <dbReference type="NCBI Taxonomy" id="2792964"/>
    <lineage>
        <taxon>Bacteria</taxon>
        <taxon>Pseudomonadati</taxon>
        <taxon>Pseudomonadota</taxon>
        <taxon>Alphaproteobacteria</taxon>
        <taxon>Sphingomonadales</taxon>
        <taxon>Sphingomonadaceae</taxon>
        <taxon>Novosphingobium</taxon>
    </lineage>
</organism>
<dbReference type="SMART" id="SM00943">
    <property type="entry name" value="Prim-Pol"/>
    <property type="match status" value="1"/>
</dbReference>
<proteinExistence type="predicted"/>
<dbReference type="PANTHER" id="PTHR34985:SF1">
    <property type="entry name" value="SLR0554 PROTEIN"/>
    <property type="match status" value="1"/>
</dbReference>
<protein>
    <submittedName>
        <fullName evidence="3">PriCT-2 domain-containing protein</fullName>
    </submittedName>
</protein>
<feature type="compositionally biased region" description="Acidic residues" evidence="1">
    <location>
        <begin position="352"/>
        <end position="364"/>
    </location>
</feature>
<evidence type="ECO:0000313" key="3">
    <source>
        <dbReference type="EMBL" id="MBH0113216.1"/>
    </source>
</evidence>
<dbReference type="Pfam" id="PF09250">
    <property type="entry name" value="Prim-Pol"/>
    <property type="match status" value="1"/>
</dbReference>
<dbReference type="InterPro" id="IPR027417">
    <property type="entry name" value="P-loop_NTPase"/>
</dbReference>
<dbReference type="InterPro" id="IPR014819">
    <property type="entry name" value="PriCT_2"/>
</dbReference>
<dbReference type="PANTHER" id="PTHR34985">
    <property type="entry name" value="SLR0554 PROTEIN"/>
    <property type="match status" value="1"/>
</dbReference>
<evidence type="ECO:0000256" key="1">
    <source>
        <dbReference type="SAM" id="MobiDB-lite"/>
    </source>
</evidence>
<name>A0A931MLM1_9SPHN</name>
<dbReference type="CDD" id="cd04859">
    <property type="entry name" value="Prim_Pol"/>
    <property type="match status" value="1"/>
</dbReference>
<feature type="region of interest" description="Disordered" evidence="1">
    <location>
        <begin position="448"/>
        <end position="468"/>
    </location>
</feature>
<keyword evidence="4" id="KW-1185">Reference proteome</keyword>
<evidence type="ECO:0000259" key="2">
    <source>
        <dbReference type="SMART" id="SM00943"/>
    </source>
</evidence>